<dbReference type="STRING" id="1123014.SAMN02745746_01270"/>
<evidence type="ECO:0000313" key="6">
    <source>
        <dbReference type="EMBL" id="SMF10225.1"/>
    </source>
</evidence>
<dbReference type="SUPFAM" id="SSF56059">
    <property type="entry name" value="Glutathione synthetase ATP-binding domain-like"/>
    <property type="match status" value="1"/>
</dbReference>
<organism evidence="6 7">
    <name type="scientific">Pseudogulbenkiania subflava DSM 22618</name>
    <dbReference type="NCBI Taxonomy" id="1123014"/>
    <lineage>
        <taxon>Bacteria</taxon>
        <taxon>Pseudomonadati</taxon>
        <taxon>Pseudomonadota</taxon>
        <taxon>Betaproteobacteria</taxon>
        <taxon>Neisseriales</taxon>
        <taxon>Chromobacteriaceae</taxon>
        <taxon>Pseudogulbenkiania</taxon>
    </lineage>
</organism>
<reference evidence="7" key="1">
    <citation type="submission" date="2017-04" db="EMBL/GenBank/DDBJ databases">
        <authorList>
            <person name="Varghese N."/>
            <person name="Submissions S."/>
        </authorList>
    </citation>
    <scope>NUCLEOTIDE SEQUENCE [LARGE SCALE GENOMIC DNA]</scope>
    <source>
        <strain evidence="7">DSM 22618</strain>
    </source>
</reference>
<name>A0A1Y6BLT4_9NEIS</name>
<evidence type="ECO:0000259" key="5">
    <source>
        <dbReference type="PROSITE" id="PS50975"/>
    </source>
</evidence>
<gene>
    <name evidence="6" type="ORF">SAMN02745746_01270</name>
</gene>
<feature type="domain" description="ATP-grasp" evidence="5">
    <location>
        <begin position="119"/>
        <end position="306"/>
    </location>
</feature>
<dbReference type="Gene3D" id="3.30.1490.20">
    <property type="entry name" value="ATP-grasp fold, A domain"/>
    <property type="match status" value="1"/>
</dbReference>
<keyword evidence="2 4" id="KW-0547">Nucleotide-binding</keyword>
<evidence type="ECO:0000256" key="3">
    <source>
        <dbReference type="ARBA" id="ARBA00022840"/>
    </source>
</evidence>
<evidence type="ECO:0000256" key="4">
    <source>
        <dbReference type="PROSITE-ProRule" id="PRU00409"/>
    </source>
</evidence>
<dbReference type="InterPro" id="IPR013815">
    <property type="entry name" value="ATP_grasp_subdomain_1"/>
</dbReference>
<keyword evidence="1" id="KW-0436">Ligase</keyword>
<protein>
    <submittedName>
        <fullName evidence="6">Biotin carboxylase</fullName>
    </submittedName>
</protein>
<evidence type="ECO:0000313" key="7">
    <source>
        <dbReference type="Proteomes" id="UP000192920"/>
    </source>
</evidence>
<evidence type="ECO:0000256" key="1">
    <source>
        <dbReference type="ARBA" id="ARBA00022598"/>
    </source>
</evidence>
<dbReference type="Gene3D" id="3.30.470.20">
    <property type="entry name" value="ATP-grasp fold, B domain"/>
    <property type="match status" value="1"/>
</dbReference>
<dbReference type="Gene3D" id="3.40.50.20">
    <property type="match status" value="1"/>
</dbReference>
<proteinExistence type="predicted"/>
<dbReference type="PANTHER" id="PTHR43585:SF2">
    <property type="entry name" value="ATP-GRASP ENZYME FSQD"/>
    <property type="match status" value="1"/>
</dbReference>
<dbReference type="Proteomes" id="UP000192920">
    <property type="component" value="Unassembled WGS sequence"/>
</dbReference>
<evidence type="ECO:0000256" key="2">
    <source>
        <dbReference type="ARBA" id="ARBA00022741"/>
    </source>
</evidence>
<dbReference type="GO" id="GO:0016874">
    <property type="term" value="F:ligase activity"/>
    <property type="evidence" value="ECO:0007669"/>
    <property type="project" value="UniProtKB-KW"/>
</dbReference>
<dbReference type="GO" id="GO:0046872">
    <property type="term" value="F:metal ion binding"/>
    <property type="evidence" value="ECO:0007669"/>
    <property type="project" value="InterPro"/>
</dbReference>
<dbReference type="GO" id="GO:0005524">
    <property type="term" value="F:ATP binding"/>
    <property type="evidence" value="ECO:0007669"/>
    <property type="project" value="UniProtKB-UniRule"/>
</dbReference>
<dbReference type="PANTHER" id="PTHR43585">
    <property type="entry name" value="FUMIPYRROLE BIOSYNTHESIS PROTEIN C"/>
    <property type="match status" value="1"/>
</dbReference>
<dbReference type="AlphaFoldDB" id="A0A1Y6BLT4"/>
<dbReference type="EMBL" id="FXAG01000005">
    <property type="protein sequence ID" value="SMF10225.1"/>
    <property type="molecule type" value="Genomic_DNA"/>
</dbReference>
<dbReference type="SMART" id="SM01209">
    <property type="entry name" value="GARS_A"/>
    <property type="match status" value="1"/>
</dbReference>
<keyword evidence="3 4" id="KW-0067">ATP-binding</keyword>
<dbReference type="PROSITE" id="PS50975">
    <property type="entry name" value="ATP_GRASP"/>
    <property type="match status" value="1"/>
</dbReference>
<keyword evidence="7" id="KW-1185">Reference proteome</keyword>
<dbReference type="InterPro" id="IPR052032">
    <property type="entry name" value="ATP-dep_AA_Ligase"/>
</dbReference>
<sequence>MRELILLAHVPTAPVNDGFLPAAKALGLSVVLLTDCADAHRAHFAQAGLAAYPDEIVACDVFNPLSVIEAITKRNTRPAAVFSNSDHLQASTAIAATYFGLPGKDWRTAYAAKNKAEMRARLAEQGIDTLWHAVVCDPASLAALAILPLPCVVKPREGVASQQVSLARSRSELAEQCAVVWAQHPGQALLLEEYLDGPLYTLETLGDGKELHALGGFRVTLSPPPHFVELEAVWGTELPAEVEAKVLETIRRFGVGFGACHTEYVLTTSGPRLIEINYRNIGDYREFLLSDALQFPLFEQVLRLHLGESLPALAVPPRAAWIRYFTAQEEGRLRQAPSAFKHEADEIRLAYQPLRRIGDAIQLTNSNKDYVGVLRGSGPDTHSLQAAVERASQGLSWEIAQ</sequence>
<dbReference type="InterPro" id="IPR011761">
    <property type="entry name" value="ATP-grasp"/>
</dbReference>
<dbReference type="RefSeq" id="WP_085275594.1">
    <property type="nucleotide sequence ID" value="NZ_FXAG01000005.1"/>
</dbReference>
<accession>A0A1Y6BLT4</accession>